<proteinExistence type="predicted"/>
<reference evidence="1" key="2">
    <citation type="journal article" date="2020" name="Nat. Commun.">
        <title>Large-scale genome sequencing of mycorrhizal fungi provides insights into the early evolution of symbiotic traits.</title>
        <authorList>
            <person name="Miyauchi S."/>
            <person name="Kiss E."/>
            <person name="Kuo A."/>
            <person name="Drula E."/>
            <person name="Kohler A."/>
            <person name="Sanchez-Garcia M."/>
            <person name="Morin E."/>
            <person name="Andreopoulos B."/>
            <person name="Barry K.W."/>
            <person name="Bonito G."/>
            <person name="Buee M."/>
            <person name="Carver A."/>
            <person name="Chen C."/>
            <person name="Cichocki N."/>
            <person name="Clum A."/>
            <person name="Culley D."/>
            <person name="Crous P.W."/>
            <person name="Fauchery L."/>
            <person name="Girlanda M."/>
            <person name="Hayes R.D."/>
            <person name="Keri Z."/>
            <person name="LaButti K."/>
            <person name="Lipzen A."/>
            <person name="Lombard V."/>
            <person name="Magnuson J."/>
            <person name="Maillard F."/>
            <person name="Murat C."/>
            <person name="Nolan M."/>
            <person name="Ohm R.A."/>
            <person name="Pangilinan J."/>
            <person name="Pereira M.F."/>
            <person name="Perotto S."/>
            <person name="Peter M."/>
            <person name="Pfister S."/>
            <person name="Riley R."/>
            <person name="Sitrit Y."/>
            <person name="Stielow J.B."/>
            <person name="Szollosi G."/>
            <person name="Zifcakova L."/>
            <person name="Stursova M."/>
            <person name="Spatafora J.W."/>
            <person name="Tedersoo L."/>
            <person name="Vaario L.M."/>
            <person name="Yamada A."/>
            <person name="Yan M."/>
            <person name="Wang P."/>
            <person name="Xu J."/>
            <person name="Bruns T."/>
            <person name="Baldrian P."/>
            <person name="Vilgalys R."/>
            <person name="Dunand C."/>
            <person name="Henrissat B."/>
            <person name="Grigoriev I.V."/>
            <person name="Hibbett D."/>
            <person name="Nagy L.G."/>
            <person name="Martin F.M."/>
        </authorList>
    </citation>
    <scope>NUCLEOTIDE SEQUENCE</scope>
    <source>
        <strain evidence="1">BED1</strain>
    </source>
</reference>
<keyword evidence="2" id="KW-1185">Reference proteome</keyword>
<dbReference type="AlphaFoldDB" id="A0AAD4GLN5"/>
<protein>
    <submittedName>
        <fullName evidence="1">Uncharacterized protein</fullName>
    </submittedName>
</protein>
<evidence type="ECO:0000313" key="2">
    <source>
        <dbReference type="Proteomes" id="UP001194468"/>
    </source>
</evidence>
<evidence type="ECO:0000313" key="1">
    <source>
        <dbReference type="EMBL" id="KAF8449490.1"/>
    </source>
</evidence>
<accession>A0AAD4GLN5</accession>
<sequence length="171" mass="19468">MQADEAPSSELHQSNMHMLLCYGALRLEAAAKFLRDTPLESWPEQWEDNISFDVDCYLYLLGIYTSEALTQPHVPLCLAQILKNLTDPRRLRLSLQQIADANWNAMARARQFTLGWAPASTMPPFGLPAPWWHIQIQNYPLKRPTGINTEDLVAEASAFFQVSETLAYVDF</sequence>
<dbReference type="EMBL" id="WHUW01000003">
    <property type="protein sequence ID" value="KAF8449490.1"/>
    <property type="molecule type" value="Genomic_DNA"/>
</dbReference>
<gene>
    <name evidence="1" type="ORF">L210DRAFT_983918</name>
</gene>
<reference evidence="1" key="1">
    <citation type="submission" date="2019-10" db="EMBL/GenBank/DDBJ databases">
        <authorList>
            <consortium name="DOE Joint Genome Institute"/>
            <person name="Kuo A."/>
            <person name="Miyauchi S."/>
            <person name="Kiss E."/>
            <person name="Drula E."/>
            <person name="Kohler A."/>
            <person name="Sanchez-Garcia M."/>
            <person name="Andreopoulos B."/>
            <person name="Barry K.W."/>
            <person name="Bonito G."/>
            <person name="Buee M."/>
            <person name="Carver A."/>
            <person name="Chen C."/>
            <person name="Cichocki N."/>
            <person name="Clum A."/>
            <person name="Culley D."/>
            <person name="Crous P.W."/>
            <person name="Fauchery L."/>
            <person name="Girlanda M."/>
            <person name="Hayes R."/>
            <person name="Keri Z."/>
            <person name="LaButti K."/>
            <person name="Lipzen A."/>
            <person name="Lombard V."/>
            <person name="Magnuson J."/>
            <person name="Maillard F."/>
            <person name="Morin E."/>
            <person name="Murat C."/>
            <person name="Nolan M."/>
            <person name="Ohm R."/>
            <person name="Pangilinan J."/>
            <person name="Pereira M."/>
            <person name="Perotto S."/>
            <person name="Peter M."/>
            <person name="Riley R."/>
            <person name="Sitrit Y."/>
            <person name="Stielow B."/>
            <person name="Szollosi G."/>
            <person name="Zifcakova L."/>
            <person name="Stursova M."/>
            <person name="Spatafora J.W."/>
            <person name="Tedersoo L."/>
            <person name="Vaario L.-M."/>
            <person name="Yamada A."/>
            <person name="Yan M."/>
            <person name="Wang P."/>
            <person name="Xu J."/>
            <person name="Bruns T."/>
            <person name="Baldrian P."/>
            <person name="Vilgalys R."/>
            <person name="Henrissat B."/>
            <person name="Grigoriev I.V."/>
            <person name="Hibbett D."/>
            <person name="Nagy L.G."/>
            <person name="Martin F.M."/>
        </authorList>
    </citation>
    <scope>NUCLEOTIDE SEQUENCE</scope>
    <source>
        <strain evidence="1">BED1</strain>
    </source>
</reference>
<organism evidence="1 2">
    <name type="scientific">Boletus edulis BED1</name>
    <dbReference type="NCBI Taxonomy" id="1328754"/>
    <lineage>
        <taxon>Eukaryota</taxon>
        <taxon>Fungi</taxon>
        <taxon>Dikarya</taxon>
        <taxon>Basidiomycota</taxon>
        <taxon>Agaricomycotina</taxon>
        <taxon>Agaricomycetes</taxon>
        <taxon>Agaricomycetidae</taxon>
        <taxon>Boletales</taxon>
        <taxon>Boletineae</taxon>
        <taxon>Boletaceae</taxon>
        <taxon>Boletoideae</taxon>
        <taxon>Boletus</taxon>
    </lineage>
</organism>
<name>A0AAD4GLN5_BOLED</name>
<dbReference type="Proteomes" id="UP001194468">
    <property type="component" value="Unassembled WGS sequence"/>
</dbReference>
<comment type="caution">
    <text evidence="1">The sequence shown here is derived from an EMBL/GenBank/DDBJ whole genome shotgun (WGS) entry which is preliminary data.</text>
</comment>